<geneLocation type="mitochondrion" evidence="1"/>
<proteinExistence type="predicted"/>
<name>A0A4Y5MXQ3_9PEZI</name>
<reference evidence="1" key="1">
    <citation type="submission" date="2019-04" db="EMBL/GenBank/DDBJ databases">
        <authorList>
            <person name="Yu Z."/>
            <person name="Deng C."/>
        </authorList>
    </citation>
    <scope>NUCLEOTIDE SEQUENCE</scope>
</reference>
<sequence>MGIEWYNINYALSLSKGGTKLLQGFGQYISRILEQSMYTNYKPSLNINNEQLKDIIFFNFAFEANELSLSLDETHVYQTWDDKETTILLTESDSYNSLAKQLDISVNTIRNNMNWYKGVSVDYNNQKFVIYLKEKGVSFRSDQLNSQLKPKDKYSLIELNNKSLYDLVPGKIYVIDVNTLEIIGDYKNKRGLWNNLNPNYSELDNLSAVQ</sequence>
<dbReference type="EMBL" id="MK820635">
    <property type="protein sequence ID" value="QCW06942.1"/>
    <property type="molecule type" value="Genomic_DNA"/>
</dbReference>
<gene>
    <name evidence="1" type="primary">orf210</name>
</gene>
<accession>A0A4Y5MXQ3</accession>
<organism evidence="1">
    <name type="scientific">Orbilia brochopaga</name>
    <dbReference type="NCBI Taxonomy" id="3140254"/>
    <lineage>
        <taxon>Eukaryota</taxon>
        <taxon>Fungi</taxon>
        <taxon>Dikarya</taxon>
        <taxon>Ascomycota</taxon>
        <taxon>Pezizomycotina</taxon>
        <taxon>Orbiliomycetes</taxon>
        <taxon>Orbiliales</taxon>
        <taxon>Orbiliaceae</taxon>
        <taxon>Orbilia</taxon>
    </lineage>
</organism>
<dbReference type="AlphaFoldDB" id="A0A4Y5MXQ3"/>
<protein>
    <submittedName>
        <fullName evidence="1">Uncharacterized protein</fullName>
    </submittedName>
</protein>
<evidence type="ECO:0000313" key="1">
    <source>
        <dbReference type="EMBL" id="QCW06942.1"/>
    </source>
</evidence>
<keyword evidence="1" id="KW-0496">Mitochondrion</keyword>